<evidence type="ECO:0000313" key="3">
    <source>
        <dbReference type="EMBL" id="KTB28421.1"/>
    </source>
</evidence>
<accession>A0A0W0EWN3</accession>
<evidence type="ECO:0000313" key="4">
    <source>
        <dbReference type="Proteomes" id="UP000054988"/>
    </source>
</evidence>
<dbReference type="AlphaFoldDB" id="A0A0W0EWN3"/>
<dbReference type="EMBL" id="LATX01002479">
    <property type="protein sequence ID" value="KTB28421.1"/>
    <property type="molecule type" value="Genomic_DNA"/>
</dbReference>
<feature type="transmembrane region" description="Helical" evidence="1">
    <location>
        <begin position="16"/>
        <end position="36"/>
    </location>
</feature>
<dbReference type="Pfam" id="PF09995">
    <property type="entry name" value="MPAB_Lcp_cat"/>
    <property type="match status" value="1"/>
</dbReference>
<dbReference type="Proteomes" id="UP000054988">
    <property type="component" value="Unassembled WGS sequence"/>
</dbReference>
<keyword evidence="1" id="KW-1133">Transmembrane helix</keyword>
<feature type="domain" description="ER-bound oxygenase mpaB/mpaB'/Rubber oxygenase catalytic" evidence="2">
    <location>
        <begin position="111"/>
        <end position="294"/>
    </location>
</feature>
<dbReference type="PANTHER" id="PTHR36124:SF1">
    <property type="entry name" value="ER-BOUND OXYGENASE MPAB_MPAB'_RUBBER OXYGENASE CATALYTIC DOMAIN-CONTAINING PROTEIN"/>
    <property type="match status" value="1"/>
</dbReference>
<protein>
    <recommendedName>
        <fullName evidence="2">ER-bound oxygenase mpaB/mpaB'/Rubber oxygenase catalytic domain-containing protein</fullName>
    </recommendedName>
</protein>
<name>A0A0W0EWN3_MONRR</name>
<dbReference type="PANTHER" id="PTHR36124">
    <property type="match status" value="1"/>
</dbReference>
<dbReference type="InterPro" id="IPR046366">
    <property type="entry name" value="MPAB"/>
</dbReference>
<dbReference type="GO" id="GO:0016491">
    <property type="term" value="F:oxidoreductase activity"/>
    <property type="evidence" value="ECO:0007669"/>
    <property type="project" value="InterPro"/>
</dbReference>
<evidence type="ECO:0000256" key="1">
    <source>
        <dbReference type="SAM" id="Phobius"/>
    </source>
</evidence>
<evidence type="ECO:0000259" key="2">
    <source>
        <dbReference type="Pfam" id="PF09995"/>
    </source>
</evidence>
<keyword evidence="1" id="KW-0812">Transmembrane</keyword>
<comment type="caution">
    <text evidence="3">The sequence shown here is derived from an EMBL/GenBank/DDBJ whole genome shotgun (WGS) entry which is preliminary data.</text>
</comment>
<keyword evidence="1" id="KW-0472">Membrane</keyword>
<dbReference type="InterPro" id="IPR018713">
    <property type="entry name" value="MPAB/Lcp_cat_dom"/>
</dbReference>
<sequence length="431" mass="49952">MAFSQALGSLSAAVPWPTLTIPSIILLSWLSIVRTFRWRRYNHIHRVYGPKYAAGQLTPEEAQEIVGILTRYEMPLVLEYALAFALFKTYGIPSISKILAATKEFKSDETVSKRYADTSILISTWVQCPISGYTTLEGIEKPVQDPRANLAIARVNYLHSQYNIKNDDHLYTLALFMFEPSKWAEKYGWRALSPLESHAMYVLWVEVGKRMGIKDIPESEEAFKAWQNNNTFTAKDYEAKNMVPAQTNHDVANYTTDELIYPVPHAFGLKNFARKLSIAALEDNVRVAMMQPEQPKYLRIFLDSLLKFTAWQIRYFHLPRPQWNYYGQIKLDLPQFEEGQEPLMTPLYFQPRPWYKPESTWLIGRFWDWFLVKAGKHADVPSKQFKSEGYRLDTMGPLKFENAGREEVYRMAERLSGCPVPGAWRTLPRAH</sequence>
<proteinExistence type="predicted"/>
<gene>
    <name evidence="3" type="ORF">WG66_19018</name>
</gene>
<organism evidence="3 4">
    <name type="scientific">Moniliophthora roreri</name>
    <name type="common">Frosty pod rot fungus</name>
    <name type="synonym">Monilia roreri</name>
    <dbReference type="NCBI Taxonomy" id="221103"/>
    <lineage>
        <taxon>Eukaryota</taxon>
        <taxon>Fungi</taxon>
        <taxon>Dikarya</taxon>
        <taxon>Basidiomycota</taxon>
        <taxon>Agaricomycotina</taxon>
        <taxon>Agaricomycetes</taxon>
        <taxon>Agaricomycetidae</taxon>
        <taxon>Agaricales</taxon>
        <taxon>Marasmiineae</taxon>
        <taxon>Marasmiaceae</taxon>
        <taxon>Moniliophthora</taxon>
    </lineage>
</organism>
<reference evidence="3 4" key="1">
    <citation type="submission" date="2015-12" db="EMBL/GenBank/DDBJ databases">
        <title>Draft genome sequence of Moniliophthora roreri, the causal agent of frosty pod rot of cacao.</title>
        <authorList>
            <person name="Aime M.C."/>
            <person name="Diaz-Valderrama J.R."/>
            <person name="Kijpornyongpan T."/>
            <person name="Phillips-Mora W."/>
        </authorList>
    </citation>
    <scope>NUCLEOTIDE SEQUENCE [LARGE SCALE GENOMIC DNA]</scope>
    <source>
        <strain evidence="3 4">MCA 2952</strain>
    </source>
</reference>